<feature type="transmembrane region" description="Helical" evidence="1">
    <location>
        <begin position="77"/>
        <end position="94"/>
    </location>
</feature>
<evidence type="ECO:0000313" key="3">
    <source>
        <dbReference type="Proteomes" id="UP000648801"/>
    </source>
</evidence>
<keyword evidence="3" id="KW-1185">Reference proteome</keyword>
<feature type="transmembrane region" description="Helical" evidence="1">
    <location>
        <begin position="35"/>
        <end position="56"/>
    </location>
</feature>
<keyword evidence="1" id="KW-1133">Transmembrane helix</keyword>
<keyword evidence="1" id="KW-0812">Transmembrane</keyword>
<sequence length="166" mass="17982">MIAKLAKTYILLLLIIGILGLTLTIFLHIRALLGVGFPINHLFVVDFAIAVPLLGLAKERNVWANEIKALPTWVKPLTIGLLYYSIAITLAIIWTPSTISPAESPVVISAFFCAFLSTGICIPIAALTPGYIDSVNLKKRVARSIIGLTVVALFVTVQLAKTLHIH</sequence>
<dbReference type="RefSeq" id="WP_188757906.1">
    <property type="nucleotide sequence ID" value="NZ_BMJB01000001.1"/>
</dbReference>
<gene>
    <name evidence="2" type="ORF">GCM10011507_06880</name>
</gene>
<dbReference type="EMBL" id="BMJB01000001">
    <property type="protein sequence ID" value="GGA58128.1"/>
    <property type="molecule type" value="Genomic_DNA"/>
</dbReference>
<accession>A0A916W0T0</accession>
<comment type="caution">
    <text evidence="2">The sequence shown here is derived from an EMBL/GenBank/DDBJ whole genome shotgun (WGS) entry which is preliminary data.</text>
</comment>
<reference evidence="2" key="2">
    <citation type="submission" date="2020-09" db="EMBL/GenBank/DDBJ databases">
        <authorList>
            <person name="Sun Q."/>
            <person name="Zhou Y."/>
        </authorList>
    </citation>
    <scope>NUCLEOTIDE SEQUENCE</scope>
    <source>
        <strain evidence="2">CGMCC 1.15447</strain>
    </source>
</reference>
<dbReference type="AlphaFoldDB" id="A0A916W0T0"/>
<reference evidence="2" key="1">
    <citation type="journal article" date="2014" name="Int. J. Syst. Evol. Microbiol.">
        <title>Complete genome sequence of Corynebacterium casei LMG S-19264T (=DSM 44701T), isolated from a smear-ripened cheese.</title>
        <authorList>
            <consortium name="US DOE Joint Genome Institute (JGI-PGF)"/>
            <person name="Walter F."/>
            <person name="Albersmeier A."/>
            <person name="Kalinowski J."/>
            <person name="Ruckert C."/>
        </authorList>
    </citation>
    <scope>NUCLEOTIDE SEQUENCE</scope>
    <source>
        <strain evidence="2">CGMCC 1.15447</strain>
    </source>
</reference>
<dbReference type="Proteomes" id="UP000648801">
    <property type="component" value="Unassembled WGS sequence"/>
</dbReference>
<feature type="transmembrane region" description="Helical" evidence="1">
    <location>
        <begin position="9"/>
        <end position="29"/>
    </location>
</feature>
<protein>
    <submittedName>
        <fullName evidence="2">Uncharacterized protein</fullName>
    </submittedName>
</protein>
<organism evidence="2 3">
    <name type="scientific">Edaphobacter acidisoli</name>
    <dbReference type="NCBI Taxonomy" id="2040573"/>
    <lineage>
        <taxon>Bacteria</taxon>
        <taxon>Pseudomonadati</taxon>
        <taxon>Acidobacteriota</taxon>
        <taxon>Terriglobia</taxon>
        <taxon>Terriglobales</taxon>
        <taxon>Acidobacteriaceae</taxon>
        <taxon>Edaphobacter</taxon>
    </lineage>
</organism>
<evidence type="ECO:0000256" key="1">
    <source>
        <dbReference type="SAM" id="Phobius"/>
    </source>
</evidence>
<name>A0A916W0T0_9BACT</name>
<keyword evidence="1" id="KW-0472">Membrane</keyword>
<feature type="transmembrane region" description="Helical" evidence="1">
    <location>
        <begin position="141"/>
        <end position="160"/>
    </location>
</feature>
<feature type="transmembrane region" description="Helical" evidence="1">
    <location>
        <begin position="106"/>
        <end position="129"/>
    </location>
</feature>
<evidence type="ECO:0000313" key="2">
    <source>
        <dbReference type="EMBL" id="GGA58128.1"/>
    </source>
</evidence>
<proteinExistence type="predicted"/>